<evidence type="ECO:0000313" key="7">
    <source>
        <dbReference type="EMBL" id="AGS49557.1"/>
    </source>
</evidence>
<reference evidence="7" key="1">
    <citation type="journal article" date="2013" name="Proc. Natl. Acad. Sci. U.S.A.">
        <title>Mapping gene clusters within arrayed metagenomic libraries to expand the structural diversity of biomedically relevant natural products.</title>
        <authorList>
            <person name="Owen J.G."/>
            <person name="Reddy B.V."/>
            <person name="Ternei M.A."/>
            <person name="Charlop-Powers Z."/>
            <person name="Calle P.Y."/>
            <person name="Kim J.H."/>
            <person name="Brady S.F."/>
        </authorList>
    </citation>
    <scope>NUCLEOTIDE SEQUENCE</scope>
</reference>
<accession>S5UCB8</accession>
<dbReference type="EMBL" id="KF264548">
    <property type="protein sequence ID" value="AGS49557.1"/>
    <property type="molecule type" value="Genomic_DNA"/>
</dbReference>
<feature type="transmembrane region" description="Helical" evidence="5">
    <location>
        <begin position="107"/>
        <end position="140"/>
    </location>
</feature>
<evidence type="ECO:0000259" key="6">
    <source>
        <dbReference type="Pfam" id="PF01061"/>
    </source>
</evidence>
<evidence type="ECO:0000256" key="3">
    <source>
        <dbReference type="ARBA" id="ARBA00022989"/>
    </source>
</evidence>
<dbReference type="GO" id="GO:0016020">
    <property type="term" value="C:membrane"/>
    <property type="evidence" value="ECO:0007669"/>
    <property type="project" value="UniProtKB-SubCell"/>
</dbReference>
<dbReference type="AlphaFoldDB" id="S5UCB8"/>
<feature type="transmembrane region" description="Helical" evidence="5">
    <location>
        <begin position="69"/>
        <end position="86"/>
    </location>
</feature>
<feature type="domain" description="ABC-2 type transporter transmembrane" evidence="6">
    <location>
        <begin position="20"/>
        <end position="173"/>
    </location>
</feature>
<dbReference type="InterPro" id="IPR051784">
    <property type="entry name" value="Nod_factor_ABC_transporter"/>
</dbReference>
<proteinExistence type="predicted"/>
<keyword evidence="2 5" id="KW-0812">Transmembrane</keyword>
<organism evidence="7">
    <name type="scientific">uncultured bacterium esnapd9</name>
    <dbReference type="NCBI Taxonomy" id="1366616"/>
    <lineage>
        <taxon>Bacteria</taxon>
        <taxon>environmental samples</taxon>
    </lineage>
</organism>
<dbReference type="GO" id="GO:0140359">
    <property type="term" value="F:ABC-type transporter activity"/>
    <property type="evidence" value="ECO:0007669"/>
    <property type="project" value="InterPro"/>
</dbReference>
<feature type="transmembrane region" description="Helical" evidence="5">
    <location>
        <begin position="152"/>
        <end position="172"/>
    </location>
</feature>
<keyword evidence="4 5" id="KW-0472">Membrane</keyword>
<evidence type="ECO:0000256" key="4">
    <source>
        <dbReference type="ARBA" id="ARBA00023136"/>
    </source>
</evidence>
<protein>
    <submittedName>
        <fullName evidence="7">ABC transporter transmembrane protein</fullName>
    </submittedName>
</protein>
<dbReference type="Pfam" id="PF01061">
    <property type="entry name" value="ABC2_membrane"/>
    <property type="match status" value="1"/>
</dbReference>
<name>S5UCB8_9BACT</name>
<dbReference type="InterPro" id="IPR013525">
    <property type="entry name" value="ABC2_TM"/>
</dbReference>
<evidence type="ECO:0000256" key="2">
    <source>
        <dbReference type="ARBA" id="ARBA00022692"/>
    </source>
</evidence>
<dbReference type="PANTHER" id="PTHR43229:SF2">
    <property type="entry name" value="NODULATION PROTEIN J"/>
    <property type="match status" value="1"/>
</dbReference>
<feature type="transmembrane region" description="Helical" evidence="5">
    <location>
        <begin position="36"/>
        <end position="57"/>
    </location>
</feature>
<dbReference type="PANTHER" id="PTHR43229">
    <property type="entry name" value="NODULATION PROTEIN J"/>
    <property type="match status" value="1"/>
</dbReference>
<evidence type="ECO:0000256" key="1">
    <source>
        <dbReference type="ARBA" id="ARBA00004141"/>
    </source>
</evidence>
<evidence type="ECO:0000256" key="5">
    <source>
        <dbReference type="SAM" id="Phobius"/>
    </source>
</evidence>
<keyword evidence="3 5" id="KW-1133">Transmembrane helix</keyword>
<sequence length="296" mass="32047">MTALTSPLGRLRWTLTDGLTLVGRELGRLRQEPGQIVAALVFPVIMVVLFGYVFGSAIRVPDGGDYREYLMPGLFAMVTFSAWLGVMTRMATDASRGVMDRFRSMPMARLAVPFGQTGADLLTGVLMLAIMVGAGLLAGWQPNRGLIPTAQAFLLMIVLRYALSWVGVYVGLAVKKRTGRRRDGAAGPAVHDAVERVRPDRRHAGLAALPGRLEPGQRAHRRLTEAVRQPGRTVRKRGLATRASGDRRPALVGRAAGDLRPAVASRIHAQRTLNAPRHLQTTCTTLPLPQASPALI</sequence>
<comment type="subcellular location">
    <subcellularLocation>
        <location evidence="1">Membrane</location>
        <topology evidence="1">Multi-pass membrane protein</topology>
    </subcellularLocation>
</comment>